<dbReference type="Proteomes" id="UP000664601">
    <property type="component" value="Unassembled WGS sequence"/>
</dbReference>
<organism evidence="1 2">
    <name type="scientific">Candidatus Enterococcus moelleringii</name>
    <dbReference type="NCBI Taxonomy" id="2815325"/>
    <lineage>
        <taxon>Bacteria</taxon>
        <taxon>Bacillati</taxon>
        <taxon>Bacillota</taxon>
        <taxon>Bacilli</taxon>
        <taxon>Lactobacillales</taxon>
        <taxon>Enterococcaceae</taxon>
        <taxon>Enterococcus</taxon>
    </lineage>
</organism>
<dbReference type="EMBL" id="JAFREM010000012">
    <property type="protein sequence ID" value="MBO1306079.1"/>
    <property type="molecule type" value="Genomic_DNA"/>
</dbReference>
<proteinExistence type="predicted"/>
<name>A0ABS3LCE7_9ENTE</name>
<evidence type="ECO:0000313" key="2">
    <source>
        <dbReference type="Proteomes" id="UP000664601"/>
    </source>
</evidence>
<dbReference type="RefSeq" id="WP_207673005.1">
    <property type="nucleotide sequence ID" value="NZ_JAFREM010000012.1"/>
</dbReference>
<sequence length="183" mass="21356">MTTALQEQNLFSLDRASLEKWLITHYQKTNDANYLIEAAVAVLVKNAFNKQDFSFIAKDLVRTIFLTRNDLQFVRQHCIHFREYFNKDEWCTLIARLFKSPEKFLDLTELSRSRTEYLHPLLHSGCQEVTKRLDVSFVYEGQRVVGKDIMGKFKTPESADLLFVLSTLKLFAGKDLNQLTKIL</sequence>
<protein>
    <submittedName>
        <fullName evidence="1">Uncharacterized protein</fullName>
    </submittedName>
</protein>
<keyword evidence="2" id="KW-1185">Reference proteome</keyword>
<evidence type="ECO:0000313" key="1">
    <source>
        <dbReference type="EMBL" id="MBO1306079.1"/>
    </source>
</evidence>
<reference evidence="1 2" key="1">
    <citation type="submission" date="2021-03" db="EMBL/GenBank/DDBJ databases">
        <title>Enterococcal diversity collection.</title>
        <authorList>
            <person name="Gilmore M.S."/>
            <person name="Schwartzman J."/>
            <person name="Van Tyne D."/>
            <person name="Martin M."/>
            <person name="Earl A.M."/>
            <person name="Manson A.L."/>
            <person name="Straub T."/>
            <person name="Salamzade R."/>
            <person name="Saavedra J."/>
            <person name="Lebreton F."/>
            <person name="Prichula J."/>
            <person name="Schaufler K."/>
            <person name="Gaca A."/>
            <person name="Sgardioli B."/>
            <person name="Wagenaar J."/>
            <person name="Strong T."/>
        </authorList>
    </citation>
    <scope>NUCLEOTIDE SEQUENCE [LARGE SCALE GENOMIC DNA]</scope>
    <source>
        <strain evidence="1 2">669A</strain>
    </source>
</reference>
<comment type="caution">
    <text evidence="1">The sequence shown here is derived from an EMBL/GenBank/DDBJ whole genome shotgun (WGS) entry which is preliminary data.</text>
</comment>
<gene>
    <name evidence="1" type="ORF">JZO70_07895</name>
</gene>
<accession>A0ABS3LCE7</accession>